<reference evidence="3" key="1">
    <citation type="submission" date="2017-01" db="EMBL/GenBank/DDBJ databases">
        <authorList>
            <person name="Varghese N."/>
            <person name="Submissions S."/>
        </authorList>
    </citation>
    <scope>NUCLEOTIDE SEQUENCE [LARGE SCALE GENOMIC DNA]</scope>
    <source>
        <strain evidence="3">CGMCC 1.7737</strain>
    </source>
</reference>
<dbReference type="AlphaFoldDB" id="A0A1N7BQA4"/>
<keyword evidence="1" id="KW-1133">Transmembrane helix</keyword>
<dbReference type="EMBL" id="FTNO01000002">
    <property type="protein sequence ID" value="SIR53354.1"/>
    <property type="molecule type" value="Genomic_DNA"/>
</dbReference>
<feature type="transmembrane region" description="Helical" evidence="1">
    <location>
        <begin position="45"/>
        <end position="63"/>
    </location>
</feature>
<evidence type="ECO:0000313" key="3">
    <source>
        <dbReference type="Proteomes" id="UP000186914"/>
    </source>
</evidence>
<protein>
    <submittedName>
        <fullName evidence="2">Uncharacterized protein</fullName>
    </submittedName>
</protein>
<gene>
    <name evidence="2" type="ORF">SAMN05421858_2683</name>
</gene>
<dbReference type="InterPro" id="IPR058341">
    <property type="entry name" value="DUF8028"/>
</dbReference>
<accession>A0A1N7BQA4</accession>
<evidence type="ECO:0000256" key="1">
    <source>
        <dbReference type="SAM" id="Phobius"/>
    </source>
</evidence>
<keyword evidence="3" id="KW-1185">Reference proteome</keyword>
<dbReference type="Pfam" id="PF26071">
    <property type="entry name" value="DUF8028"/>
    <property type="match status" value="1"/>
</dbReference>
<keyword evidence="1" id="KW-0472">Membrane</keyword>
<name>A0A1N7BQA4_9EURY</name>
<keyword evidence="1" id="KW-0812">Transmembrane</keyword>
<organism evidence="2 3">
    <name type="scientific">Haladaptatus litoreus</name>
    <dbReference type="NCBI Taxonomy" id="553468"/>
    <lineage>
        <taxon>Archaea</taxon>
        <taxon>Methanobacteriati</taxon>
        <taxon>Methanobacteriota</taxon>
        <taxon>Stenosarchaea group</taxon>
        <taxon>Halobacteria</taxon>
        <taxon>Halobacteriales</taxon>
        <taxon>Haladaptataceae</taxon>
        <taxon>Haladaptatus</taxon>
    </lineage>
</organism>
<dbReference type="Proteomes" id="UP000186914">
    <property type="component" value="Unassembled WGS sequence"/>
</dbReference>
<dbReference type="RefSeq" id="WP_076430679.1">
    <property type="nucleotide sequence ID" value="NZ_FTNO01000002.1"/>
</dbReference>
<dbReference type="OrthoDB" id="247587at2157"/>
<sequence length="86" mass="9466">MSMMELVSTLVAQVVVFPLQFVSFWASVSLPLLYIPLLFAGFKPGVSIFLALLAIHVVSLILGHGYGREETTLEEEPTTHEHPIDA</sequence>
<proteinExistence type="predicted"/>
<evidence type="ECO:0000313" key="2">
    <source>
        <dbReference type="EMBL" id="SIR53354.1"/>
    </source>
</evidence>